<dbReference type="Proteomes" id="UP000716291">
    <property type="component" value="Unassembled WGS sequence"/>
</dbReference>
<dbReference type="InterPro" id="IPR041588">
    <property type="entry name" value="Integrase_H2C2"/>
</dbReference>
<name>A0A9P6X365_RHIOR</name>
<sequence>MNKELYNALVLYLTSLKYVPHYDEKQRKAIRCQAVNYEVINGELFKRASKAYPRRWVVATDKVMSILKENHDHWMAGHQGVQRTFDRIKMKYYWPGYYNTVREYVQTCQICQSFGPKLPPAPLHPMPIPQRGPFEIMMIDYISLPISNEGFNAALVGIDMYSGWVEVKPTPNQTASTTGVFLYEWICRFGMPAKILSDNGPHFNAQELKAFMLHAYGLEITMGAAYHPQRQGKVERANQTCKKLLKKLGIQYHGDWVSWLPAALFVMRTTPRADHGLSAFFLVYSRHPRVPSIEDDYMVHYEDLDWEDEGDIDNRLQQIMEMHKHFIPAAYRAMTTYKEAMKNRFDKNAKPRKLLPGDKVLAINRTLKGVGVDGMAQWVGPFEIKERLGNDTYILGDNDLVLPGKYHVNYLKLYHGRPKNWVQLTARRKHQKTDESQEFDVGVVKWVVLTTKRSEVR</sequence>
<dbReference type="InterPro" id="IPR001584">
    <property type="entry name" value="Integrase_cat-core"/>
</dbReference>
<dbReference type="Pfam" id="PF00665">
    <property type="entry name" value="rve"/>
    <property type="match status" value="1"/>
</dbReference>
<dbReference type="FunFam" id="1.10.340.70:FF:000001">
    <property type="entry name" value="Retrovirus-related Pol polyprotein from transposon gypsy-like Protein"/>
    <property type="match status" value="1"/>
</dbReference>
<dbReference type="EMBL" id="JAANQT010001796">
    <property type="protein sequence ID" value="KAG1303935.1"/>
    <property type="molecule type" value="Genomic_DNA"/>
</dbReference>
<dbReference type="InterPro" id="IPR050951">
    <property type="entry name" value="Retrovirus_Pol_polyprotein"/>
</dbReference>
<dbReference type="GO" id="GO:0003676">
    <property type="term" value="F:nucleic acid binding"/>
    <property type="evidence" value="ECO:0007669"/>
    <property type="project" value="InterPro"/>
</dbReference>
<evidence type="ECO:0000313" key="3">
    <source>
        <dbReference type="Proteomes" id="UP000716291"/>
    </source>
</evidence>
<dbReference type="InterPro" id="IPR012337">
    <property type="entry name" value="RNaseH-like_sf"/>
</dbReference>
<dbReference type="InterPro" id="IPR036397">
    <property type="entry name" value="RNaseH_sf"/>
</dbReference>
<evidence type="ECO:0000259" key="1">
    <source>
        <dbReference type="PROSITE" id="PS50994"/>
    </source>
</evidence>
<dbReference type="Gene3D" id="3.30.420.10">
    <property type="entry name" value="Ribonuclease H-like superfamily/Ribonuclease H"/>
    <property type="match status" value="1"/>
</dbReference>
<dbReference type="GO" id="GO:0015074">
    <property type="term" value="P:DNA integration"/>
    <property type="evidence" value="ECO:0007669"/>
    <property type="project" value="InterPro"/>
</dbReference>
<gene>
    <name evidence="2" type="ORF">G6F64_009640</name>
</gene>
<evidence type="ECO:0000313" key="2">
    <source>
        <dbReference type="EMBL" id="KAG1303935.1"/>
    </source>
</evidence>
<reference evidence="2" key="1">
    <citation type="journal article" date="2020" name="Microb. Genom.">
        <title>Genetic diversity of clinical and environmental Mucorales isolates obtained from an investigation of mucormycosis cases among solid organ transplant recipients.</title>
        <authorList>
            <person name="Nguyen M.H."/>
            <person name="Kaul D."/>
            <person name="Muto C."/>
            <person name="Cheng S.J."/>
            <person name="Richter R.A."/>
            <person name="Bruno V.M."/>
            <person name="Liu G."/>
            <person name="Beyhan S."/>
            <person name="Sundermann A.J."/>
            <person name="Mounaud S."/>
            <person name="Pasculle A.W."/>
            <person name="Nierman W.C."/>
            <person name="Driscoll E."/>
            <person name="Cumbie R."/>
            <person name="Clancy C.J."/>
            <person name="Dupont C.L."/>
        </authorList>
    </citation>
    <scope>NUCLEOTIDE SEQUENCE</scope>
    <source>
        <strain evidence="2">GL11</strain>
    </source>
</reference>
<dbReference type="GO" id="GO:0005634">
    <property type="term" value="C:nucleus"/>
    <property type="evidence" value="ECO:0007669"/>
    <property type="project" value="UniProtKB-ARBA"/>
</dbReference>
<accession>A0A9P6X365</accession>
<dbReference type="Gene3D" id="1.10.340.70">
    <property type="match status" value="1"/>
</dbReference>
<comment type="caution">
    <text evidence="2">The sequence shown here is derived from an EMBL/GenBank/DDBJ whole genome shotgun (WGS) entry which is preliminary data.</text>
</comment>
<organism evidence="2 3">
    <name type="scientific">Rhizopus oryzae</name>
    <name type="common">Mucormycosis agent</name>
    <name type="synonym">Rhizopus arrhizus var. delemar</name>
    <dbReference type="NCBI Taxonomy" id="64495"/>
    <lineage>
        <taxon>Eukaryota</taxon>
        <taxon>Fungi</taxon>
        <taxon>Fungi incertae sedis</taxon>
        <taxon>Mucoromycota</taxon>
        <taxon>Mucoromycotina</taxon>
        <taxon>Mucoromycetes</taxon>
        <taxon>Mucorales</taxon>
        <taxon>Mucorineae</taxon>
        <taxon>Rhizopodaceae</taxon>
        <taxon>Rhizopus</taxon>
    </lineage>
</organism>
<feature type="domain" description="Integrase catalytic" evidence="1">
    <location>
        <begin position="129"/>
        <end position="248"/>
    </location>
</feature>
<dbReference type="PANTHER" id="PTHR37984">
    <property type="entry name" value="PROTEIN CBG26694"/>
    <property type="match status" value="1"/>
</dbReference>
<dbReference type="AlphaFoldDB" id="A0A9P6X365"/>
<dbReference type="PROSITE" id="PS50994">
    <property type="entry name" value="INTEGRASE"/>
    <property type="match status" value="1"/>
</dbReference>
<dbReference type="Pfam" id="PF17921">
    <property type="entry name" value="Integrase_H2C2"/>
    <property type="match status" value="1"/>
</dbReference>
<proteinExistence type="predicted"/>
<keyword evidence="3" id="KW-1185">Reference proteome</keyword>
<dbReference type="PANTHER" id="PTHR37984:SF5">
    <property type="entry name" value="PROTEIN NYNRIN-LIKE"/>
    <property type="match status" value="1"/>
</dbReference>
<protein>
    <recommendedName>
        <fullName evidence="1">Integrase catalytic domain-containing protein</fullName>
    </recommendedName>
</protein>
<dbReference type="SUPFAM" id="SSF53098">
    <property type="entry name" value="Ribonuclease H-like"/>
    <property type="match status" value="1"/>
</dbReference>